<protein>
    <submittedName>
        <fullName evidence="3">Uncharacterized protein</fullName>
    </submittedName>
</protein>
<gene>
    <name evidence="2" type="ORF">XF2B_73480</name>
    <name evidence="3" type="ORF">XF8B_73060</name>
</gene>
<keyword evidence="1" id="KW-0812">Transmembrane</keyword>
<organism evidence="3">
    <name type="scientific">Bradyrhizobium diazoefficiens</name>
    <dbReference type="NCBI Taxonomy" id="1355477"/>
    <lineage>
        <taxon>Bacteria</taxon>
        <taxon>Pseudomonadati</taxon>
        <taxon>Pseudomonadota</taxon>
        <taxon>Alphaproteobacteria</taxon>
        <taxon>Hyphomicrobiales</taxon>
        <taxon>Nitrobacteraceae</taxon>
        <taxon>Bradyrhizobium</taxon>
    </lineage>
</organism>
<proteinExistence type="predicted"/>
<keyword evidence="1" id="KW-0472">Membrane</keyword>
<evidence type="ECO:0000256" key="1">
    <source>
        <dbReference type="SAM" id="Phobius"/>
    </source>
</evidence>
<dbReference type="EMBL" id="AP023097">
    <property type="protein sequence ID" value="BCE77195.1"/>
    <property type="molecule type" value="Genomic_DNA"/>
</dbReference>
<name>A0A810BPD6_9BRAD</name>
<reference evidence="2" key="1">
    <citation type="submission" date="2020-05" db="EMBL/GenBank/DDBJ databases">
        <title>Complete genome sequence of Bradyrhizobium diazoefficiens XF2 isolated from soybean nodule.</title>
        <authorList>
            <person name="Noda R."/>
            <person name="Kakizaki K."/>
            <person name="Minamisawa K."/>
        </authorList>
    </citation>
    <scope>NUCLEOTIDE SEQUENCE</scope>
    <source>
        <strain evidence="2">XF2</strain>
    </source>
</reference>
<evidence type="ECO:0000313" key="2">
    <source>
        <dbReference type="EMBL" id="BCE33579.1"/>
    </source>
</evidence>
<dbReference type="AlphaFoldDB" id="A0A810BPD6"/>
<keyword evidence="1" id="KW-1133">Transmembrane helix</keyword>
<sequence length="83" mass="8768">MSRYAPNDQRSTFGTAPWIDAGLRLHMQRVYGYMSAGLTLTALVAYAAAVSGFYQAIAGTPLLWIVMLAPLGAEPASSKGACT</sequence>
<evidence type="ECO:0000313" key="3">
    <source>
        <dbReference type="EMBL" id="BCE77195.1"/>
    </source>
</evidence>
<accession>A0A810BPD6</accession>
<dbReference type="EMBL" id="AP023092">
    <property type="protein sequence ID" value="BCE33579.1"/>
    <property type="molecule type" value="Genomic_DNA"/>
</dbReference>
<reference evidence="3" key="2">
    <citation type="submission" date="2020-05" db="EMBL/GenBank/DDBJ databases">
        <title>Complete genome sequence of Bradyrhizobium diazoefficiens XF8 isolated from soybean nodule.</title>
        <authorList>
            <person name="Noda R."/>
            <person name="Kakizaki K."/>
            <person name="Minamisawa K."/>
        </authorList>
    </citation>
    <scope>NUCLEOTIDE SEQUENCE</scope>
    <source>
        <strain evidence="3">XF8</strain>
    </source>
</reference>
<feature type="transmembrane region" description="Helical" evidence="1">
    <location>
        <begin position="30"/>
        <end position="47"/>
    </location>
</feature>